<dbReference type="EMBL" id="CAXITT010000808">
    <property type="protein sequence ID" value="CAL1546428.1"/>
    <property type="molecule type" value="Genomic_DNA"/>
</dbReference>
<dbReference type="GO" id="GO:0045893">
    <property type="term" value="P:positive regulation of DNA-templated transcription"/>
    <property type="evidence" value="ECO:0007669"/>
    <property type="project" value="UniProtKB-ARBA"/>
</dbReference>
<sequence length="624" mass="70175">MMAVSQQQNKESRSGLLQFLEDALNNKKIKGLEWIDKGKKIWQLPWKHHRPTRWGDPDSLVLCEIGKHMYGFTGTEPAQEDLKNWKEKFRNALRSLGVKELEEHRNQEGNNPIKVYQFNNDPMGGRKTRGRTRGETVIARRSNNQNQLLNPQDMSCSNSGSDVFDQSTDFTSFFKMPFRSRSPVHEFSDINTDGFSGNLDSMTPNIPHDLIGDIDVTPNIPLDLVGVSNLNAVSAPFRSSYIPIPSPLVAENRNIEENSPNHCSKIFRANTSLFTNLQNSKGLVANNLGRLPAHQMNISEPLINQNIPNMICFNKENHHKGIKCLDGVVHTKNASGHVMNNVSGYDLNDGTGHAITNDAGLSITNGARNAITNGAGLCNFNDANYHMPSSLDMNIDLVDLDHYFMNSLSGPEEVNAPLMVLEVKYHNETALYESITEDTFRFCYVPNNRLREVITSCPSEEQFGPTGARLIELPSAHLCPNLNEQEVAVTQGVLNNMERGVTIFYRNGDIHAKRLCKAVPFHYIPKERKSQKLERETEVKIFDFNCNFLKSGGQSQPFVFLSFSVRDPERVKAPVLSVKLSHILATQIKRNMQSTYPISVEPECSLSNEFDTRLKIEQNLLSAS</sequence>
<evidence type="ECO:0000313" key="3">
    <source>
        <dbReference type="EMBL" id="CAL1546428.1"/>
    </source>
</evidence>
<keyword evidence="4" id="KW-1185">Reference proteome</keyword>
<dbReference type="SMART" id="SM00348">
    <property type="entry name" value="IRF"/>
    <property type="match status" value="1"/>
</dbReference>
<feature type="region of interest" description="Disordered" evidence="1">
    <location>
        <begin position="112"/>
        <end position="132"/>
    </location>
</feature>
<proteinExistence type="predicted"/>
<dbReference type="InterPro" id="IPR008984">
    <property type="entry name" value="SMAD_FHA_dom_sf"/>
</dbReference>
<comment type="caution">
    <text evidence="3">The sequence shown here is derived from an EMBL/GenBank/DDBJ whole genome shotgun (WGS) entry which is preliminary data.</text>
</comment>
<evidence type="ECO:0000259" key="2">
    <source>
        <dbReference type="PROSITE" id="PS51507"/>
    </source>
</evidence>
<dbReference type="GO" id="GO:0002376">
    <property type="term" value="P:immune system process"/>
    <property type="evidence" value="ECO:0007669"/>
    <property type="project" value="TreeGrafter"/>
</dbReference>
<dbReference type="Pfam" id="PF00605">
    <property type="entry name" value="IRF"/>
    <property type="match status" value="1"/>
</dbReference>
<dbReference type="InterPro" id="IPR036390">
    <property type="entry name" value="WH_DNA-bd_sf"/>
</dbReference>
<dbReference type="SUPFAM" id="SSF49879">
    <property type="entry name" value="SMAD/FHA domain"/>
    <property type="match status" value="1"/>
</dbReference>
<dbReference type="Gene3D" id="2.60.200.10">
    <property type="match status" value="1"/>
</dbReference>
<dbReference type="Pfam" id="PF10401">
    <property type="entry name" value="IRF-3"/>
    <property type="match status" value="1"/>
</dbReference>
<reference evidence="3 4" key="1">
    <citation type="submission" date="2024-04" db="EMBL/GenBank/DDBJ databases">
        <authorList>
            <consortium name="Genoscope - CEA"/>
            <person name="William W."/>
        </authorList>
    </citation>
    <scope>NUCLEOTIDE SEQUENCE [LARGE SCALE GENOMIC DNA]</scope>
</reference>
<dbReference type="Proteomes" id="UP001497497">
    <property type="component" value="Unassembled WGS sequence"/>
</dbReference>
<dbReference type="PANTHER" id="PTHR11949">
    <property type="entry name" value="INTERFERON REGULATORY FACTOR"/>
    <property type="match status" value="1"/>
</dbReference>
<dbReference type="PROSITE" id="PS51507">
    <property type="entry name" value="IRF_2"/>
    <property type="match status" value="1"/>
</dbReference>
<evidence type="ECO:0000256" key="1">
    <source>
        <dbReference type="SAM" id="MobiDB-lite"/>
    </source>
</evidence>
<dbReference type="PANTHER" id="PTHR11949:SF17">
    <property type="entry name" value="IRF TRYPTOPHAN PENTAD REPEAT DOMAIN-CONTAINING PROTEIN"/>
    <property type="match status" value="1"/>
</dbReference>
<dbReference type="InterPro" id="IPR036388">
    <property type="entry name" value="WH-like_DNA-bd_sf"/>
</dbReference>
<dbReference type="SMART" id="SM01243">
    <property type="entry name" value="IRF-3"/>
    <property type="match status" value="1"/>
</dbReference>
<organism evidence="3 4">
    <name type="scientific">Lymnaea stagnalis</name>
    <name type="common">Great pond snail</name>
    <name type="synonym">Helix stagnalis</name>
    <dbReference type="NCBI Taxonomy" id="6523"/>
    <lineage>
        <taxon>Eukaryota</taxon>
        <taxon>Metazoa</taxon>
        <taxon>Spiralia</taxon>
        <taxon>Lophotrochozoa</taxon>
        <taxon>Mollusca</taxon>
        <taxon>Gastropoda</taxon>
        <taxon>Heterobranchia</taxon>
        <taxon>Euthyneura</taxon>
        <taxon>Panpulmonata</taxon>
        <taxon>Hygrophila</taxon>
        <taxon>Lymnaeoidea</taxon>
        <taxon>Lymnaeidae</taxon>
        <taxon>Lymnaea</taxon>
    </lineage>
</organism>
<dbReference type="GO" id="GO:0000978">
    <property type="term" value="F:RNA polymerase II cis-regulatory region sequence-specific DNA binding"/>
    <property type="evidence" value="ECO:0007669"/>
    <property type="project" value="TreeGrafter"/>
</dbReference>
<dbReference type="AlphaFoldDB" id="A0AAV2IJR8"/>
<gene>
    <name evidence="3" type="ORF">GSLYS_00019805001</name>
</gene>
<protein>
    <recommendedName>
        <fullName evidence="2">IRF tryptophan pentad repeat domain-containing protein</fullName>
    </recommendedName>
</protein>
<name>A0AAV2IJR8_LYMST</name>
<dbReference type="InterPro" id="IPR001346">
    <property type="entry name" value="Interferon_reg_fact_DNA-bd_dom"/>
</dbReference>
<dbReference type="GO" id="GO:0000981">
    <property type="term" value="F:DNA-binding transcription factor activity, RNA polymerase II-specific"/>
    <property type="evidence" value="ECO:0007669"/>
    <property type="project" value="TreeGrafter"/>
</dbReference>
<dbReference type="GO" id="GO:0005634">
    <property type="term" value="C:nucleus"/>
    <property type="evidence" value="ECO:0007669"/>
    <property type="project" value="TreeGrafter"/>
</dbReference>
<accession>A0AAV2IJR8</accession>
<dbReference type="InterPro" id="IPR017855">
    <property type="entry name" value="SMAD-like_dom_sf"/>
</dbReference>
<evidence type="ECO:0000313" key="4">
    <source>
        <dbReference type="Proteomes" id="UP001497497"/>
    </source>
</evidence>
<dbReference type="InterPro" id="IPR019471">
    <property type="entry name" value="Interferon_reg_factor-3"/>
</dbReference>
<dbReference type="SUPFAM" id="SSF46785">
    <property type="entry name" value="Winged helix' DNA-binding domain"/>
    <property type="match status" value="1"/>
</dbReference>
<dbReference type="Gene3D" id="1.10.10.10">
    <property type="entry name" value="Winged helix-like DNA-binding domain superfamily/Winged helix DNA-binding domain"/>
    <property type="match status" value="1"/>
</dbReference>
<feature type="domain" description="IRF tryptophan pentad repeat" evidence="2">
    <location>
        <begin position="13"/>
        <end position="120"/>
    </location>
</feature>